<dbReference type="PANTHER" id="PTHR45652:SF8">
    <property type="entry name" value="NEUROFILAMENT LIGHT POLYPEPTIDE"/>
    <property type="match status" value="1"/>
</dbReference>
<comment type="subcellular location">
    <subcellularLocation>
        <location evidence="1">Cytoplasm</location>
    </subcellularLocation>
</comment>
<dbReference type="GO" id="GO:0033693">
    <property type="term" value="P:neurofilament bundle assembly"/>
    <property type="evidence" value="ECO:0007669"/>
    <property type="project" value="TreeGrafter"/>
</dbReference>
<keyword evidence="3" id="KW-0403">Intermediate filament</keyword>
<feature type="region of interest" description="Disordered" evidence="5">
    <location>
        <begin position="119"/>
        <end position="187"/>
    </location>
</feature>
<dbReference type="Pfam" id="PF00038">
    <property type="entry name" value="Filament"/>
    <property type="match status" value="1"/>
</dbReference>
<dbReference type="InterPro" id="IPR039008">
    <property type="entry name" value="IF_rod_dom"/>
</dbReference>
<dbReference type="Gene3D" id="1.20.5.500">
    <property type="entry name" value="Single helix bin"/>
    <property type="match status" value="1"/>
</dbReference>
<dbReference type="Proteomes" id="UP000558488">
    <property type="component" value="Unassembled WGS sequence"/>
</dbReference>
<evidence type="ECO:0000256" key="3">
    <source>
        <dbReference type="ARBA" id="ARBA00022754"/>
    </source>
</evidence>
<evidence type="ECO:0000256" key="5">
    <source>
        <dbReference type="SAM" id="MobiDB-lite"/>
    </source>
</evidence>
<evidence type="ECO:0000259" key="6">
    <source>
        <dbReference type="Pfam" id="PF00038"/>
    </source>
</evidence>
<dbReference type="EMBL" id="JACAGB010000016">
    <property type="protein sequence ID" value="KAF6320566.1"/>
    <property type="molecule type" value="Genomic_DNA"/>
</dbReference>
<proteinExistence type="predicted"/>
<dbReference type="GO" id="GO:0099184">
    <property type="term" value="F:structural constituent of postsynaptic intermediate filament cytoskeleton"/>
    <property type="evidence" value="ECO:0007669"/>
    <property type="project" value="TreeGrafter"/>
</dbReference>
<feature type="compositionally biased region" description="Basic residues" evidence="5">
    <location>
        <begin position="125"/>
        <end position="160"/>
    </location>
</feature>
<evidence type="ECO:0000256" key="2">
    <source>
        <dbReference type="ARBA" id="ARBA00022490"/>
    </source>
</evidence>
<feature type="domain" description="IF rod" evidence="6">
    <location>
        <begin position="2"/>
        <end position="162"/>
    </location>
</feature>
<reference evidence="7 8" key="1">
    <citation type="journal article" date="2020" name="Nature">
        <title>Six reference-quality genomes reveal evolution of bat adaptations.</title>
        <authorList>
            <person name="Jebb D."/>
            <person name="Huang Z."/>
            <person name="Pippel M."/>
            <person name="Hughes G.M."/>
            <person name="Lavrichenko K."/>
            <person name="Devanna P."/>
            <person name="Winkler S."/>
            <person name="Jermiin L.S."/>
            <person name="Skirmuntt E.C."/>
            <person name="Katzourakis A."/>
            <person name="Burkitt-Gray L."/>
            <person name="Ray D.A."/>
            <person name="Sullivan K.A.M."/>
            <person name="Roscito J.G."/>
            <person name="Kirilenko B.M."/>
            <person name="Davalos L.M."/>
            <person name="Corthals A.P."/>
            <person name="Power M.L."/>
            <person name="Jones G."/>
            <person name="Ransome R.D."/>
            <person name="Dechmann D.K.N."/>
            <person name="Locatelli A.G."/>
            <person name="Puechmaille S.J."/>
            <person name="Fedrigo O."/>
            <person name="Jarvis E.D."/>
            <person name="Hiller M."/>
            <person name="Vernes S.C."/>
            <person name="Myers E.W."/>
            <person name="Teeling E.C."/>
        </authorList>
    </citation>
    <scope>NUCLEOTIDE SEQUENCE [LARGE SCALE GENOMIC DNA]</scope>
    <source>
        <strain evidence="7">MPipKuh1</strain>
        <tissue evidence="7">Flight muscle</tissue>
    </source>
</reference>
<evidence type="ECO:0000256" key="1">
    <source>
        <dbReference type="ARBA" id="ARBA00004496"/>
    </source>
</evidence>
<gene>
    <name evidence="7" type="ORF">mPipKuh1_008562</name>
</gene>
<evidence type="ECO:0000256" key="4">
    <source>
        <dbReference type="ARBA" id="ARBA00023054"/>
    </source>
</evidence>
<sequence>MELRKGADEVALTSTELKKCSESLMDKTAFLKKVHVQYAQISMELDMFSKSDLSAMLKDIRTQYEKLAAKNMQNAKEWYKSHFTMLTALPRAPTRHLQEEQIEVEETIEAAKAEEARMNPLLKEKLKRRRKRRKRIRKRKERKRKKVPRKNLRTQRRKKEVKVEEKMPRKLRMRRKMKEEQATKKED</sequence>
<dbReference type="GO" id="GO:0005882">
    <property type="term" value="C:intermediate filament"/>
    <property type="evidence" value="ECO:0007669"/>
    <property type="project" value="UniProtKB-KW"/>
</dbReference>
<dbReference type="GO" id="GO:0099160">
    <property type="term" value="C:postsynaptic intermediate filament cytoskeleton"/>
    <property type="evidence" value="ECO:0007669"/>
    <property type="project" value="TreeGrafter"/>
</dbReference>
<comment type="caution">
    <text evidence="7">The sequence shown here is derived from an EMBL/GenBank/DDBJ whole genome shotgun (WGS) entry which is preliminary data.</text>
</comment>
<dbReference type="GO" id="GO:0030424">
    <property type="term" value="C:axon"/>
    <property type="evidence" value="ECO:0007669"/>
    <property type="project" value="TreeGrafter"/>
</dbReference>
<keyword evidence="2" id="KW-0963">Cytoplasm</keyword>
<dbReference type="InterPro" id="IPR050405">
    <property type="entry name" value="Intermediate_filament"/>
</dbReference>
<dbReference type="AlphaFoldDB" id="A0A7J7V6G4"/>
<keyword evidence="8" id="KW-1185">Reference proteome</keyword>
<feature type="compositionally biased region" description="Basic and acidic residues" evidence="5">
    <location>
        <begin position="177"/>
        <end position="187"/>
    </location>
</feature>
<dbReference type="PANTHER" id="PTHR45652">
    <property type="entry name" value="GLIAL FIBRILLARY ACIDIC PROTEIN"/>
    <property type="match status" value="1"/>
</dbReference>
<protein>
    <recommendedName>
        <fullName evidence="6">IF rod domain-containing protein</fullName>
    </recommendedName>
</protein>
<dbReference type="GO" id="GO:0005737">
    <property type="term" value="C:cytoplasm"/>
    <property type="evidence" value="ECO:0007669"/>
    <property type="project" value="UniProtKB-SubCell"/>
</dbReference>
<evidence type="ECO:0000313" key="7">
    <source>
        <dbReference type="EMBL" id="KAF6320566.1"/>
    </source>
</evidence>
<keyword evidence="4" id="KW-0175">Coiled coil</keyword>
<name>A0A7J7V6G4_PIPKU</name>
<organism evidence="7 8">
    <name type="scientific">Pipistrellus kuhlii</name>
    <name type="common">Kuhl's pipistrelle</name>
    <dbReference type="NCBI Taxonomy" id="59472"/>
    <lineage>
        <taxon>Eukaryota</taxon>
        <taxon>Metazoa</taxon>
        <taxon>Chordata</taxon>
        <taxon>Craniata</taxon>
        <taxon>Vertebrata</taxon>
        <taxon>Euteleostomi</taxon>
        <taxon>Mammalia</taxon>
        <taxon>Eutheria</taxon>
        <taxon>Laurasiatheria</taxon>
        <taxon>Chiroptera</taxon>
        <taxon>Yangochiroptera</taxon>
        <taxon>Vespertilionidae</taxon>
        <taxon>Pipistrellus</taxon>
    </lineage>
</organism>
<accession>A0A7J7V6G4</accession>
<evidence type="ECO:0000313" key="8">
    <source>
        <dbReference type="Proteomes" id="UP000558488"/>
    </source>
</evidence>